<sequence length="1087" mass="115143">MATQDYWAFLLQQEGDRNWLPLDASDVTVKAGRYRIIARSNRRNVDVEIRIAHTSSLSPTAKCNTRNRSAKTNEKGFLLVLPFNTMQPGLWEFRCAGNALSEVMGESWQHSVKLQVQPQATPETPHTTPTPATNSVSGPAPTKPEAIDIPESKPTPASAIAPTPNTPVRDEAVEPIVAELAELFEPTPSNDRDQPSIPELSTDAAPPSVDAVSLEELFGDAAATSMGLSNSDELANELASIGQPTAEAEAEIDFDDLWATAGPNDDLASSLTQLEVVSDNDETLLDWDAANALANSSEATQTDTAANPHDELTSDESTSRDSASKDLQGDDLSVFDELFSTIDAPSTELTDVNQLLDEADQPLQLNDDDDGANESDDVLTFTDADALAVESETANPNLDFDPEIGDVTIDETTDPSEPTTDLAITETTATPPHPVSENTPAPSIWGIGTRTGATAAMTNSVAASQPSTVTTTDITAVNPHLTDNDTTKTSPTVDEPSVSKPTNADNQDPITSDATVPHPTTDSSESDASDTPIAPETMAPANITASPAEVSALIDNSDIVADRSITPPEHLETTTAVEADDDVVAPPDVTPPTDSDTLMAEALTNVVSQALPPLTIALEPSMYNFQSGAVLMIYGQVVPADAASETLQAAVIAQGEVVVKLIDPQTATQVAEYRQPLERQSLPITIAAPLHIPDTVNAQLLVGEVAVWDDGIEELTQQNFTAMAAVDDLMATIESQQATAQVDNQTERKGDPPLPPVDFGFFNYIGDAPADAPEPAPLTKRESMQDVELPGSEPAVEDTAAEVDDSIFATDDIELANPLDTIAADTPVAADADTKESVADSEVEATAIAAENSSGITSTSGKPLPDDWFDLSIEEEAAPQATSDSADNADATATDATPPAPNSDAIAPEAMASEATDSLPEPAIPISNSDPAANEVVVDDLPEALPTPIANTPEIHNPLLIPAADAVPEPTIEILEDGELITGQAVHVRVKVPSILPKLYVKLWINDRQSRTLLDGPRWMVDFVPNGHNELEAMTQLTVPFGSLEIQIAAITVEATTKRESYRTAIDREVIPPNLDDENAELSFDEL</sequence>
<feature type="compositionally biased region" description="Polar residues" evidence="1">
    <location>
        <begin position="296"/>
        <end position="305"/>
    </location>
</feature>
<feature type="compositionally biased region" description="Low complexity" evidence="1">
    <location>
        <begin position="881"/>
        <end position="905"/>
    </location>
</feature>
<organism evidence="2 3">
    <name type="scientific">Romeriopsis navalis LEGE 11480</name>
    <dbReference type="NCBI Taxonomy" id="2777977"/>
    <lineage>
        <taxon>Bacteria</taxon>
        <taxon>Bacillati</taxon>
        <taxon>Cyanobacteriota</taxon>
        <taxon>Cyanophyceae</taxon>
        <taxon>Leptolyngbyales</taxon>
        <taxon>Leptolyngbyaceae</taxon>
        <taxon>Romeriopsis</taxon>
        <taxon>Romeriopsis navalis</taxon>
    </lineage>
</organism>
<feature type="compositionally biased region" description="Low complexity" evidence="1">
    <location>
        <begin position="117"/>
        <end position="133"/>
    </location>
</feature>
<protein>
    <submittedName>
        <fullName evidence="2">Uncharacterized protein</fullName>
    </submittedName>
</protein>
<dbReference type="Proteomes" id="UP000625316">
    <property type="component" value="Unassembled WGS sequence"/>
</dbReference>
<feature type="region of interest" description="Disordered" evidence="1">
    <location>
        <begin position="877"/>
        <end position="905"/>
    </location>
</feature>
<feature type="region of interest" description="Disordered" evidence="1">
    <location>
        <begin position="112"/>
        <end position="168"/>
    </location>
</feature>
<gene>
    <name evidence="2" type="ORF">IQ266_21065</name>
</gene>
<reference evidence="2" key="1">
    <citation type="submission" date="2020-10" db="EMBL/GenBank/DDBJ databases">
        <authorList>
            <person name="Castelo-Branco R."/>
            <person name="Eusebio N."/>
            <person name="Adriana R."/>
            <person name="Vieira A."/>
            <person name="Brugerolle De Fraissinette N."/>
            <person name="Rezende De Castro R."/>
            <person name="Schneider M.P."/>
            <person name="Vasconcelos V."/>
            <person name="Leao P.N."/>
        </authorList>
    </citation>
    <scope>NUCLEOTIDE SEQUENCE</scope>
    <source>
        <strain evidence="2">LEGE 11480</strain>
    </source>
</reference>
<accession>A0A928VPR4</accession>
<name>A0A928VPR4_9CYAN</name>
<feature type="compositionally biased region" description="Basic and acidic residues" evidence="1">
    <location>
        <begin position="308"/>
        <end position="328"/>
    </location>
</feature>
<feature type="region of interest" description="Disordered" evidence="1">
    <location>
        <begin position="183"/>
        <end position="207"/>
    </location>
</feature>
<feature type="compositionally biased region" description="Polar residues" evidence="1">
    <location>
        <begin position="499"/>
        <end position="514"/>
    </location>
</feature>
<comment type="caution">
    <text evidence="2">The sequence shown here is derived from an EMBL/GenBank/DDBJ whole genome shotgun (WGS) entry which is preliminary data.</text>
</comment>
<evidence type="ECO:0000313" key="3">
    <source>
        <dbReference type="Proteomes" id="UP000625316"/>
    </source>
</evidence>
<keyword evidence="3" id="KW-1185">Reference proteome</keyword>
<feature type="region of interest" description="Disordered" evidence="1">
    <location>
        <begin position="770"/>
        <end position="797"/>
    </location>
</feature>
<feature type="region of interest" description="Disordered" evidence="1">
    <location>
        <begin position="458"/>
        <end position="535"/>
    </location>
</feature>
<feature type="compositionally biased region" description="Low complexity" evidence="1">
    <location>
        <begin position="584"/>
        <end position="593"/>
    </location>
</feature>
<evidence type="ECO:0000313" key="2">
    <source>
        <dbReference type="EMBL" id="MBE9032235.1"/>
    </source>
</evidence>
<dbReference type="RefSeq" id="WP_264327053.1">
    <property type="nucleotide sequence ID" value="NZ_JADEXQ010000094.1"/>
</dbReference>
<feature type="region of interest" description="Disordered" evidence="1">
    <location>
        <begin position="296"/>
        <end position="328"/>
    </location>
</feature>
<feature type="region of interest" description="Disordered" evidence="1">
    <location>
        <begin position="573"/>
        <end position="593"/>
    </location>
</feature>
<dbReference type="AlphaFoldDB" id="A0A928VPR4"/>
<dbReference type="EMBL" id="JADEXQ010000094">
    <property type="protein sequence ID" value="MBE9032235.1"/>
    <property type="molecule type" value="Genomic_DNA"/>
</dbReference>
<evidence type="ECO:0000256" key="1">
    <source>
        <dbReference type="SAM" id="MobiDB-lite"/>
    </source>
</evidence>
<proteinExistence type="predicted"/>
<feature type="compositionally biased region" description="Polar residues" evidence="1">
    <location>
        <begin position="458"/>
        <end position="475"/>
    </location>
</feature>